<name>A0A2K1JW15_PHYPA</name>
<accession>A0A2K1JW15</accession>
<gene>
    <name evidence="1" type="ORF">PHYPA_015488</name>
</gene>
<reference evidence="1 3" key="1">
    <citation type="journal article" date="2008" name="Science">
        <title>The Physcomitrella genome reveals evolutionary insights into the conquest of land by plants.</title>
        <authorList>
            <person name="Rensing S."/>
            <person name="Lang D."/>
            <person name="Zimmer A."/>
            <person name="Terry A."/>
            <person name="Salamov A."/>
            <person name="Shapiro H."/>
            <person name="Nishiyama T."/>
            <person name="Perroud P.-F."/>
            <person name="Lindquist E."/>
            <person name="Kamisugi Y."/>
            <person name="Tanahashi T."/>
            <person name="Sakakibara K."/>
            <person name="Fujita T."/>
            <person name="Oishi K."/>
            <person name="Shin-I T."/>
            <person name="Kuroki Y."/>
            <person name="Toyoda A."/>
            <person name="Suzuki Y."/>
            <person name="Hashimoto A."/>
            <person name="Yamaguchi K."/>
            <person name="Sugano A."/>
            <person name="Kohara Y."/>
            <person name="Fujiyama A."/>
            <person name="Anterola A."/>
            <person name="Aoki S."/>
            <person name="Ashton N."/>
            <person name="Barbazuk W.B."/>
            <person name="Barker E."/>
            <person name="Bennetzen J."/>
            <person name="Bezanilla M."/>
            <person name="Blankenship R."/>
            <person name="Cho S.H."/>
            <person name="Dutcher S."/>
            <person name="Estelle M."/>
            <person name="Fawcett J.A."/>
            <person name="Gundlach H."/>
            <person name="Hanada K."/>
            <person name="Heyl A."/>
            <person name="Hicks K.A."/>
            <person name="Hugh J."/>
            <person name="Lohr M."/>
            <person name="Mayer K."/>
            <person name="Melkozernov A."/>
            <person name="Murata T."/>
            <person name="Nelson D."/>
            <person name="Pils B."/>
            <person name="Prigge M."/>
            <person name="Reiss B."/>
            <person name="Renner T."/>
            <person name="Rombauts S."/>
            <person name="Rushton P."/>
            <person name="Sanderfoot A."/>
            <person name="Schween G."/>
            <person name="Shiu S.-H."/>
            <person name="Stueber K."/>
            <person name="Theodoulou F.L."/>
            <person name="Tu H."/>
            <person name="Van de Peer Y."/>
            <person name="Verrier P.J."/>
            <person name="Waters E."/>
            <person name="Wood A."/>
            <person name="Yang L."/>
            <person name="Cove D."/>
            <person name="Cuming A."/>
            <person name="Hasebe M."/>
            <person name="Lucas S."/>
            <person name="Mishler D.B."/>
            <person name="Reski R."/>
            <person name="Grigoriev I."/>
            <person name="Quatrano R.S."/>
            <person name="Boore J.L."/>
        </authorList>
    </citation>
    <scope>NUCLEOTIDE SEQUENCE [LARGE SCALE GENOMIC DNA]</scope>
    <source>
        <strain evidence="2 3">cv. Gransden 2004</strain>
    </source>
</reference>
<dbReference type="AlphaFoldDB" id="A0A2K1JW15"/>
<dbReference type="EMBL" id="ABEU02000011">
    <property type="protein sequence ID" value="PNR45717.1"/>
    <property type="molecule type" value="Genomic_DNA"/>
</dbReference>
<organism evidence="1">
    <name type="scientific">Physcomitrium patens</name>
    <name type="common">Spreading-leaved earth moss</name>
    <name type="synonym">Physcomitrella patens</name>
    <dbReference type="NCBI Taxonomy" id="3218"/>
    <lineage>
        <taxon>Eukaryota</taxon>
        <taxon>Viridiplantae</taxon>
        <taxon>Streptophyta</taxon>
        <taxon>Embryophyta</taxon>
        <taxon>Bryophyta</taxon>
        <taxon>Bryophytina</taxon>
        <taxon>Bryopsida</taxon>
        <taxon>Funariidae</taxon>
        <taxon>Funariales</taxon>
        <taxon>Funariaceae</taxon>
        <taxon>Physcomitrium</taxon>
    </lineage>
</organism>
<dbReference type="Gramene" id="Pp3c11_23790V3.1">
    <property type="protein sequence ID" value="PAC:32957664.CDS.1"/>
    <property type="gene ID" value="Pp3c11_23790"/>
</dbReference>
<evidence type="ECO:0000313" key="3">
    <source>
        <dbReference type="Proteomes" id="UP000006727"/>
    </source>
</evidence>
<evidence type="ECO:0000313" key="1">
    <source>
        <dbReference type="EMBL" id="PNR45717.1"/>
    </source>
</evidence>
<reference evidence="1 3" key="2">
    <citation type="journal article" date="2018" name="Plant J.">
        <title>The Physcomitrella patens chromosome-scale assembly reveals moss genome structure and evolution.</title>
        <authorList>
            <person name="Lang D."/>
            <person name="Ullrich K.K."/>
            <person name="Murat F."/>
            <person name="Fuchs J."/>
            <person name="Jenkins J."/>
            <person name="Haas F.B."/>
            <person name="Piednoel M."/>
            <person name="Gundlach H."/>
            <person name="Van Bel M."/>
            <person name="Meyberg R."/>
            <person name="Vives C."/>
            <person name="Morata J."/>
            <person name="Symeonidi A."/>
            <person name="Hiss M."/>
            <person name="Muchero W."/>
            <person name="Kamisugi Y."/>
            <person name="Saleh O."/>
            <person name="Blanc G."/>
            <person name="Decker E.L."/>
            <person name="van Gessel N."/>
            <person name="Grimwood J."/>
            <person name="Hayes R.D."/>
            <person name="Graham S.W."/>
            <person name="Gunter L.E."/>
            <person name="McDaniel S.F."/>
            <person name="Hoernstein S.N.W."/>
            <person name="Larsson A."/>
            <person name="Li F.W."/>
            <person name="Perroud P.F."/>
            <person name="Phillips J."/>
            <person name="Ranjan P."/>
            <person name="Rokshar D.S."/>
            <person name="Rothfels C.J."/>
            <person name="Schneider L."/>
            <person name="Shu S."/>
            <person name="Stevenson D.W."/>
            <person name="Thummler F."/>
            <person name="Tillich M."/>
            <person name="Villarreal Aguilar J.C."/>
            <person name="Widiez T."/>
            <person name="Wong G.K."/>
            <person name="Wymore A."/>
            <person name="Zhang Y."/>
            <person name="Zimmer A.D."/>
            <person name="Quatrano R.S."/>
            <person name="Mayer K.F.X."/>
            <person name="Goodstein D."/>
            <person name="Casacuberta J.M."/>
            <person name="Vandepoele K."/>
            <person name="Reski R."/>
            <person name="Cuming A.C."/>
            <person name="Tuskan G.A."/>
            <person name="Maumus F."/>
            <person name="Salse J."/>
            <person name="Schmutz J."/>
            <person name="Rensing S.A."/>
        </authorList>
    </citation>
    <scope>NUCLEOTIDE SEQUENCE [LARGE SCALE GENOMIC DNA]</scope>
    <source>
        <strain evidence="2 3">cv. Gransden 2004</strain>
    </source>
</reference>
<dbReference type="Proteomes" id="UP000006727">
    <property type="component" value="Chromosome 11"/>
</dbReference>
<reference evidence="2" key="3">
    <citation type="submission" date="2020-12" db="UniProtKB">
        <authorList>
            <consortium name="EnsemblPlants"/>
        </authorList>
    </citation>
    <scope>IDENTIFICATION</scope>
</reference>
<dbReference type="InParanoid" id="A0A2K1JW15"/>
<evidence type="ECO:0000313" key="2">
    <source>
        <dbReference type="EnsemblPlants" id="PAC:32957664.CDS.1"/>
    </source>
</evidence>
<sequence>MHYCTSIIHKIDIVELNDDRSLKLFITYSYRNQVKLSKELMDVGKKIIKACNSLFFKSKSNRCSFRRTKEVEILGLSFAKIEKKK</sequence>
<dbReference type="EnsemblPlants" id="Pp3c11_23790V3.2">
    <property type="protein sequence ID" value="PAC:32957665.CDS.1"/>
    <property type="gene ID" value="Pp3c11_23790"/>
</dbReference>
<dbReference type="Gramene" id="Pp3c11_23790V3.2">
    <property type="protein sequence ID" value="PAC:32957665.CDS.1"/>
    <property type="gene ID" value="Pp3c11_23790"/>
</dbReference>
<protein>
    <submittedName>
        <fullName evidence="1 2">Uncharacterized protein</fullName>
    </submittedName>
</protein>
<keyword evidence="3" id="KW-1185">Reference proteome</keyword>
<proteinExistence type="predicted"/>
<dbReference type="EnsemblPlants" id="Pp3c11_23790V3.1">
    <property type="protein sequence ID" value="PAC:32957664.CDS.1"/>
    <property type="gene ID" value="Pp3c11_23790"/>
</dbReference>